<dbReference type="GO" id="GO:0030288">
    <property type="term" value="C:outer membrane-bounded periplasmic space"/>
    <property type="evidence" value="ECO:0007669"/>
    <property type="project" value="TreeGrafter"/>
</dbReference>
<dbReference type="PANTHER" id="PTHR32282">
    <property type="entry name" value="BINDING PROTEIN TRANSPEPTIDASE, PUTATIVE-RELATED"/>
    <property type="match status" value="1"/>
</dbReference>
<dbReference type="Pfam" id="PF03793">
    <property type="entry name" value="PASTA"/>
    <property type="match status" value="2"/>
</dbReference>
<dbReference type="AlphaFoldDB" id="A0A543F0Q9"/>
<dbReference type="InterPro" id="IPR001264">
    <property type="entry name" value="Glyco_trans_51"/>
</dbReference>
<dbReference type="EMBL" id="VFPE01000002">
    <property type="protein sequence ID" value="TQM27413.1"/>
    <property type="molecule type" value="Genomic_DNA"/>
</dbReference>
<dbReference type="SUPFAM" id="SSF56601">
    <property type="entry name" value="beta-lactamase/transpeptidase-like"/>
    <property type="match status" value="1"/>
</dbReference>
<dbReference type="GO" id="GO:0008658">
    <property type="term" value="F:penicillin binding"/>
    <property type="evidence" value="ECO:0007669"/>
    <property type="project" value="InterPro"/>
</dbReference>
<evidence type="ECO:0000256" key="5">
    <source>
        <dbReference type="ARBA" id="ARBA00022801"/>
    </source>
</evidence>
<dbReference type="InterPro" id="IPR001460">
    <property type="entry name" value="PCN-bd_Tpept"/>
</dbReference>
<dbReference type="Pfam" id="PF00912">
    <property type="entry name" value="Transgly"/>
    <property type="match status" value="2"/>
</dbReference>
<dbReference type="Gene3D" id="3.30.10.20">
    <property type="match status" value="2"/>
</dbReference>
<dbReference type="InterPro" id="IPR005543">
    <property type="entry name" value="PASTA_dom"/>
</dbReference>
<evidence type="ECO:0000313" key="12">
    <source>
        <dbReference type="EMBL" id="TQM27413.1"/>
    </source>
</evidence>
<protein>
    <submittedName>
        <fullName evidence="12">Membrane peptidoglycan carboxypeptidase</fullName>
    </submittedName>
</protein>
<evidence type="ECO:0000313" key="13">
    <source>
        <dbReference type="Proteomes" id="UP000320235"/>
    </source>
</evidence>
<dbReference type="CDD" id="cd06577">
    <property type="entry name" value="PASTA_pknB"/>
    <property type="match status" value="2"/>
</dbReference>
<keyword evidence="10" id="KW-0812">Transmembrane</keyword>
<keyword evidence="1 12" id="KW-0121">Carboxypeptidase</keyword>
<organism evidence="12 13">
    <name type="scientific">Microbacterium kyungheense</name>
    <dbReference type="NCBI Taxonomy" id="1263636"/>
    <lineage>
        <taxon>Bacteria</taxon>
        <taxon>Bacillati</taxon>
        <taxon>Actinomycetota</taxon>
        <taxon>Actinomycetes</taxon>
        <taxon>Micrococcales</taxon>
        <taxon>Microbacteriaceae</taxon>
        <taxon>Microbacterium</taxon>
    </lineage>
</organism>
<dbReference type="InterPro" id="IPR012338">
    <property type="entry name" value="Beta-lactam/transpept-like"/>
</dbReference>
<name>A0A543F0Q9_9MICO</name>
<dbReference type="InterPro" id="IPR050396">
    <property type="entry name" value="Glycosyltr_51/Transpeptidase"/>
</dbReference>
<dbReference type="GO" id="GO:0009002">
    <property type="term" value="F:serine-type D-Ala-D-Ala carboxypeptidase activity"/>
    <property type="evidence" value="ECO:0007669"/>
    <property type="project" value="UniProtKB-EC"/>
</dbReference>
<keyword evidence="10" id="KW-1133">Transmembrane helix</keyword>
<dbReference type="PROSITE" id="PS51178">
    <property type="entry name" value="PASTA"/>
    <property type="match status" value="2"/>
</dbReference>
<keyword evidence="13" id="KW-1185">Reference proteome</keyword>
<comment type="catalytic activity">
    <reaction evidence="7">
        <text>Preferential cleavage: (Ac)2-L-Lys-D-Ala-|-D-Ala. Also transpeptidation of peptidyl-alanyl moieties that are N-acyl substituents of D-alanine.</text>
        <dbReference type="EC" id="3.4.16.4"/>
    </reaction>
</comment>
<dbReference type="GO" id="GO:0009252">
    <property type="term" value="P:peptidoglycan biosynthetic process"/>
    <property type="evidence" value="ECO:0007669"/>
    <property type="project" value="TreeGrafter"/>
</dbReference>
<keyword evidence="5" id="KW-0378">Hydrolase</keyword>
<feature type="compositionally biased region" description="Polar residues" evidence="9">
    <location>
        <begin position="895"/>
        <end position="923"/>
    </location>
</feature>
<dbReference type="GO" id="GO:0006508">
    <property type="term" value="P:proteolysis"/>
    <property type="evidence" value="ECO:0007669"/>
    <property type="project" value="UniProtKB-KW"/>
</dbReference>
<dbReference type="SMART" id="SM00740">
    <property type="entry name" value="PASTA"/>
    <property type="match status" value="2"/>
</dbReference>
<evidence type="ECO:0000256" key="2">
    <source>
        <dbReference type="ARBA" id="ARBA00022670"/>
    </source>
</evidence>
<evidence type="ECO:0000256" key="7">
    <source>
        <dbReference type="ARBA" id="ARBA00034000"/>
    </source>
</evidence>
<feature type="region of interest" description="Disordered" evidence="9">
    <location>
        <begin position="834"/>
        <end position="876"/>
    </location>
</feature>
<feature type="domain" description="PASTA" evidence="11">
    <location>
        <begin position="800"/>
        <end position="865"/>
    </location>
</feature>
<gene>
    <name evidence="12" type="ORF">FB391_1429</name>
</gene>
<sequence length="949" mass="100020">MDRPGISPTIKPMPDTKRTATGVLGGLAGLVGLSAAAGVLIAATVTPAVAITSTAAERAITMFDNLPSVLELDKLMLPSNFYATDPATGQPTLLTQFLEQDRTPVNFDQISPVMYDALLSSEDPRYYQHGGIDLIGTARALLSNAKGASETQGASSISQQYVKNVLIQKCEQDAKTVYKTDDKGETVVDETGAAVVELSRDAVLAKCWSDATTADGAEGYTRKLQEMRYAISLEQKYSKNDILLGYMNIANWGGVTYGIESAAREYFSTTAANLTVAQAATLAGMVQNPNNFRIDKPDGSIWSSDGTTSFNKAPDGVIDEGANLVALDNLVKSGEITEEQKFAAADGYTSTKVRQLYVLSRMLDDGKITREQYVEAAVWPITPAVTPPKTGCVNSVGSEYFCQYVKDVILNDPAFGETREDRQALLARGGLNVYTTLDPRVQATAQSAMTQYAPSAADMPIGRTVPSPGRFGATSVSIEATTGRILAIAQNTKFSEDAAVSSDPNYSSLVFAGDLTYGNSRGFPAGSTFKLFTLVDWLEKGHSVNETLNGTLHVFKKMKNSCEGDWYNTANDLIKNFGGNKGYMGTPMRFTKDSLNTGFFAMAEKLDLCDIKNVATRMGVTQGNGKEVSMTNLNSIIGTNFVSPMAMAEAYATIANNGVYCQPQAIDRITDADGNELPKPERTCSQVIAPNVAATAAYALQGVLASGGSGAGANPGDRTPVLGKTGTHEEITTWMVQSSSRVSTATWVGNVDGGGDITKTRYNGNMLNQIRFPISKAIQRTVDEAYPGDAFAKPDDALTKVQMVQLPNVLGMTMDAAKAQLEEAGFTVEIGPEVDSNQPAGSVGAQNPGAGEVAGGTTVTINPSNGQGISIPDVSGRSLDDAKRALRQAGFGNVSDGTCTPANDNSNQSKATGTNPASGTVVNRNTSIAVDYTASDCGGGGGGRGSGNG</sequence>
<reference evidence="12 13" key="1">
    <citation type="submission" date="2019-06" db="EMBL/GenBank/DDBJ databases">
        <title>Sequencing the genomes of 1000 actinobacteria strains.</title>
        <authorList>
            <person name="Klenk H.-P."/>
        </authorList>
    </citation>
    <scope>NUCLEOTIDE SEQUENCE [LARGE SCALE GENOMIC DNA]</scope>
    <source>
        <strain evidence="12 13">DSM 105492</strain>
    </source>
</reference>
<evidence type="ECO:0000256" key="4">
    <source>
        <dbReference type="ARBA" id="ARBA00022679"/>
    </source>
</evidence>
<accession>A0A543F0Q9</accession>
<dbReference type="SUPFAM" id="SSF53955">
    <property type="entry name" value="Lysozyme-like"/>
    <property type="match status" value="1"/>
</dbReference>
<evidence type="ECO:0000256" key="10">
    <source>
        <dbReference type="SAM" id="Phobius"/>
    </source>
</evidence>
<feature type="region of interest" description="Disordered" evidence="9">
    <location>
        <begin position="891"/>
        <end position="923"/>
    </location>
</feature>
<feature type="compositionally biased region" description="Low complexity" evidence="9">
    <location>
        <begin position="849"/>
        <end position="860"/>
    </location>
</feature>
<dbReference type="Gene3D" id="1.10.3810.10">
    <property type="entry name" value="Biosynthetic peptidoglycan transglycosylase-like"/>
    <property type="match status" value="1"/>
</dbReference>
<proteinExistence type="predicted"/>
<feature type="transmembrane region" description="Helical" evidence="10">
    <location>
        <begin position="21"/>
        <end position="43"/>
    </location>
</feature>
<comment type="catalytic activity">
    <reaction evidence="8">
        <text>[GlcNAc-(1-&gt;4)-Mur2Ac(oyl-L-Ala-gamma-D-Glu-L-Lys-D-Ala-D-Ala)](n)-di-trans,octa-cis-undecaprenyl diphosphate + beta-D-GlcNAc-(1-&gt;4)-Mur2Ac(oyl-L-Ala-gamma-D-Glu-L-Lys-D-Ala-D-Ala)-di-trans,octa-cis-undecaprenyl diphosphate = [GlcNAc-(1-&gt;4)-Mur2Ac(oyl-L-Ala-gamma-D-Glu-L-Lys-D-Ala-D-Ala)](n+1)-di-trans,octa-cis-undecaprenyl diphosphate + di-trans,octa-cis-undecaprenyl diphosphate + H(+)</text>
        <dbReference type="Rhea" id="RHEA:23708"/>
        <dbReference type="Rhea" id="RHEA-COMP:9602"/>
        <dbReference type="Rhea" id="RHEA-COMP:9603"/>
        <dbReference type="ChEBI" id="CHEBI:15378"/>
        <dbReference type="ChEBI" id="CHEBI:58405"/>
        <dbReference type="ChEBI" id="CHEBI:60033"/>
        <dbReference type="ChEBI" id="CHEBI:78435"/>
        <dbReference type="EC" id="2.4.99.28"/>
    </reaction>
</comment>
<evidence type="ECO:0000256" key="1">
    <source>
        <dbReference type="ARBA" id="ARBA00022645"/>
    </source>
</evidence>
<feature type="domain" description="PASTA" evidence="11">
    <location>
        <begin position="868"/>
        <end position="935"/>
    </location>
</feature>
<dbReference type="Gene3D" id="3.40.710.10">
    <property type="entry name" value="DD-peptidase/beta-lactamase superfamily"/>
    <property type="match status" value="1"/>
</dbReference>
<evidence type="ECO:0000256" key="8">
    <source>
        <dbReference type="ARBA" id="ARBA00049902"/>
    </source>
</evidence>
<evidence type="ECO:0000259" key="11">
    <source>
        <dbReference type="PROSITE" id="PS51178"/>
    </source>
</evidence>
<dbReference type="GO" id="GO:0008955">
    <property type="term" value="F:peptidoglycan glycosyltransferase activity"/>
    <property type="evidence" value="ECO:0007669"/>
    <property type="project" value="UniProtKB-EC"/>
</dbReference>
<evidence type="ECO:0000256" key="9">
    <source>
        <dbReference type="SAM" id="MobiDB-lite"/>
    </source>
</evidence>
<evidence type="ECO:0000256" key="3">
    <source>
        <dbReference type="ARBA" id="ARBA00022676"/>
    </source>
</evidence>
<keyword evidence="2" id="KW-0645">Protease</keyword>
<dbReference type="InterPro" id="IPR036950">
    <property type="entry name" value="PBP_transglycosylase"/>
</dbReference>
<keyword evidence="10" id="KW-0472">Membrane</keyword>
<keyword evidence="6" id="KW-0511">Multifunctional enzyme</keyword>
<evidence type="ECO:0000256" key="6">
    <source>
        <dbReference type="ARBA" id="ARBA00023268"/>
    </source>
</evidence>
<dbReference type="InterPro" id="IPR023346">
    <property type="entry name" value="Lysozyme-like_dom_sf"/>
</dbReference>
<dbReference type="PANTHER" id="PTHR32282:SF33">
    <property type="entry name" value="PEPTIDOGLYCAN GLYCOSYLTRANSFERASE"/>
    <property type="match status" value="1"/>
</dbReference>
<dbReference type="Pfam" id="PF00905">
    <property type="entry name" value="Transpeptidase"/>
    <property type="match status" value="1"/>
</dbReference>
<dbReference type="Proteomes" id="UP000320235">
    <property type="component" value="Unassembled WGS sequence"/>
</dbReference>
<comment type="caution">
    <text evidence="12">The sequence shown here is derived from an EMBL/GenBank/DDBJ whole genome shotgun (WGS) entry which is preliminary data.</text>
</comment>
<keyword evidence="3" id="KW-0328">Glycosyltransferase</keyword>
<keyword evidence="4" id="KW-0808">Transferase</keyword>